<organism evidence="1 2">
    <name type="scientific">Brachionus plicatilis</name>
    <name type="common">Marine rotifer</name>
    <name type="synonym">Brachionus muelleri</name>
    <dbReference type="NCBI Taxonomy" id="10195"/>
    <lineage>
        <taxon>Eukaryota</taxon>
        <taxon>Metazoa</taxon>
        <taxon>Spiralia</taxon>
        <taxon>Gnathifera</taxon>
        <taxon>Rotifera</taxon>
        <taxon>Eurotatoria</taxon>
        <taxon>Monogononta</taxon>
        <taxon>Pseudotrocha</taxon>
        <taxon>Ploima</taxon>
        <taxon>Brachionidae</taxon>
        <taxon>Brachionus</taxon>
    </lineage>
</organism>
<reference evidence="1 2" key="1">
    <citation type="journal article" date="2018" name="Sci. Rep.">
        <title>Genomic signatures of local adaptation to the degree of environmental predictability in rotifers.</title>
        <authorList>
            <person name="Franch-Gras L."/>
            <person name="Hahn C."/>
            <person name="Garcia-Roger E.M."/>
            <person name="Carmona M.J."/>
            <person name="Serra M."/>
            <person name="Gomez A."/>
        </authorList>
    </citation>
    <scope>NUCLEOTIDE SEQUENCE [LARGE SCALE GENOMIC DNA]</scope>
    <source>
        <strain evidence="1">HYR1</strain>
    </source>
</reference>
<gene>
    <name evidence="1" type="ORF">BpHYR1_042344</name>
</gene>
<protein>
    <submittedName>
        <fullName evidence="1">Uncharacterized protein</fullName>
    </submittedName>
</protein>
<sequence length="77" mass="9167">MTSVSVRRTVLNFISLFIIDSPFEKDRSFRCSFQDRHPTLIMTWFYKKPRIVNSFQNAGQQKNQKKLVDASNSYFKK</sequence>
<accession>A0A3M7SV63</accession>
<evidence type="ECO:0000313" key="2">
    <source>
        <dbReference type="Proteomes" id="UP000276133"/>
    </source>
</evidence>
<evidence type="ECO:0000313" key="1">
    <source>
        <dbReference type="EMBL" id="RNA39478.1"/>
    </source>
</evidence>
<dbReference type="Proteomes" id="UP000276133">
    <property type="component" value="Unassembled WGS sequence"/>
</dbReference>
<name>A0A3M7SV63_BRAPC</name>
<dbReference type="EMBL" id="REGN01000748">
    <property type="protein sequence ID" value="RNA39478.1"/>
    <property type="molecule type" value="Genomic_DNA"/>
</dbReference>
<keyword evidence="2" id="KW-1185">Reference proteome</keyword>
<comment type="caution">
    <text evidence="1">The sequence shown here is derived from an EMBL/GenBank/DDBJ whole genome shotgun (WGS) entry which is preliminary data.</text>
</comment>
<proteinExistence type="predicted"/>
<dbReference type="AlphaFoldDB" id="A0A3M7SV63"/>